<dbReference type="PANTHER" id="PTHR45913:SF22">
    <property type="entry name" value="SCAN BOX DOMAIN-CONTAINING PROTEIN"/>
    <property type="match status" value="1"/>
</dbReference>
<dbReference type="EMBL" id="JAHLQT010000697">
    <property type="protein sequence ID" value="KAG7178161.1"/>
    <property type="molecule type" value="Genomic_DNA"/>
</dbReference>
<organism evidence="1 2">
    <name type="scientific">Homarus americanus</name>
    <name type="common">American lobster</name>
    <dbReference type="NCBI Taxonomy" id="6706"/>
    <lineage>
        <taxon>Eukaryota</taxon>
        <taxon>Metazoa</taxon>
        <taxon>Ecdysozoa</taxon>
        <taxon>Arthropoda</taxon>
        <taxon>Crustacea</taxon>
        <taxon>Multicrustacea</taxon>
        <taxon>Malacostraca</taxon>
        <taxon>Eumalacostraca</taxon>
        <taxon>Eucarida</taxon>
        <taxon>Decapoda</taxon>
        <taxon>Pleocyemata</taxon>
        <taxon>Astacidea</taxon>
        <taxon>Nephropoidea</taxon>
        <taxon>Nephropidae</taxon>
        <taxon>Homarus</taxon>
    </lineage>
</organism>
<gene>
    <name evidence="1" type="primary">Zbed8-L2</name>
    <name evidence="1" type="ORF">Hamer_G003946</name>
</gene>
<dbReference type="Proteomes" id="UP000747542">
    <property type="component" value="Unassembled WGS sequence"/>
</dbReference>
<protein>
    <submittedName>
        <fullName evidence="1">ZBED8-like 2</fullName>
    </submittedName>
</protein>
<sequence length="324" mass="37018">MAAISRVSEKGFLTNFLSSSSNSGKNLLSSLSKYFKFLRIAMAASFAKERKYNAEYINYGFTSILADGIEKLQFVLCFKLLGYDSMRPRKLKHHLTTIHPQFAKRDPNFFKRHKRSLGKQRLDESGAFQQQNLSVVEASYEITVEIAKKKKAQTIGVTLLKPCALKMVKRVLGEISECKIQQISLSVDTVKRRISEMSGDIMEQVIQEIKSSSTSMFAIQLNESTDVISCAQLLLFEFEEEERKLVRNPFSDTLDIAAIPNDGQDESLDFRNEFVARDLYEVKYLTVFWCSMYQSYPKLSEIVLRVLLPFSTIYLCESGFSTLL</sequence>
<dbReference type="PANTHER" id="PTHR45913">
    <property type="entry name" value="EPM2A-INTERACTING PROTEIN 1"/>
    <property type="match status" value="1"/>
</dbReference>
<evidence type="ECO:0000313" key="1">
    <source>
        <dbReference type="EMBL" id="KAG7178161.1"/>
    </source>
</evidence>
<proteinExistence type="predicted"/>
<reference evidence="1" key="1">
    <citation type="journal article" date="2021" name="Sci. Adv.">
        <title>The American lobster genome reveals insights on longevity, neural, and immune adaptations.</title>
        <authorList>
            <person name="Polinski J.M."/>
            <person name="Zimin A.V."/>
            <person name="Clark K.F."/>
            <person name="Kohn A.B."/>
            <person name="Sadowski N."/>
            <person name="Timp W."/>
            <person name="Ptitsyn A."/>
            <person name="Khanna P."/>
            <person name="Romanova D.Y."/>
            <person name="Williams P."/>
            <person name="Greenwood S.J."/>
            <person name="Moroz L.L."/>
            <person name="Walt D.R."/>
            <person name="Bodnar A.G."/>
        </authorList>
    </citation>
    <scope>NUCLEOTIDE SEQUENCE</scope>
    <source>
        <strain evidence="1">GMGI-L3</strain>
    </source>
</reference>
<comment type="caution">
    <text evidence="1">The sequence shown here is derived from an EMBL/GenBank/DDBJ whole genome shotgun (WGS) entry which is preliminary data.</text>
</comment>
<accession>A0A8J5NCD5</accession>
<dbReference type="AlphaFoldDB" id="A0A8J5NCD5"/>
<keyword evidence="2" id="KW-1185">Reference proteome</keyword>
<evidence type="ECO:0000313" key="2">
    <source>
        <dbReference type="Proteomes" id="UP000747542"/>
    </source>
</evidence>
<name>A0A8J5NCD5_HOMAM</name>